<feature type="transmembrane region" description="Helical" evidence="2">
    <location>
        <begin position="100"/>
        <end position="121"/>
    </location>
</feature>
<feature type="compositionally biased region" description="Basic residues" evidence="1">
    <location>
        <begin position="171"/>
        <end position="184"/>
    </location>
</feature>
<dbReference type="EMBL" id="CP068570">
    <property type="protein sequence ID" value="QQZ50575.1"/>
    <property type="molecule type" value="Genomic_DNA"/>
</dbReference>
<sequence length="184" mass="19211">MTDVDSIKADLGKLKGKMPPAEQKRFDSLIKDLTDYRGGIEVVGSMLGIDFATAAAFVEPFEVQYNRMTETLDGATALVQKEAKAHAKASADEAAMTGKLAMGGALITLLAVAGISIATILGSSGPFRASPAPPRSWPPGTTSRTWTRSPAGTSWGPLSAPWGLPRQPAAPHRHARGAGSHGHP</sequence>
<evidence type="ECO:0000313" key="3">
    <source>
        <dbReference type="EMBL" id="QQZ50575.1"/>
    </source>
</evidence>
<dbReference type="AlphaFoldDB" id="A0A974P545"/>
<evidence type="ECO:0000256" key="2">
    <source>
        <dbReference type="SAM" id="Phobius"/>
    </source>
</evidence>
<feature type="compositionally biased region" description="Polar residues" evidence="1">
    <location>
        <begin position="141"/>
        <end position="152"/>
    </location>
</feature>
<accession>A0A974P545</accession>
<organism evidence="3">
    <name type="scientific">Phenylobacterium glaciei</name>
    <dbReference type="NCBI Taxonomy" id="2803784"/>
    <lineage>
        <taxon>Bacteria</taxon>
        <taxon>Pseudomonadati</taxon>
        <taxon>Pseudomonadota</taxon>
        <taxon>Alphaproteobacteria</taxon>
        <taxon>Caulobacterales</taxon>
        <taxon>Caulobacteraceae</taxon>
        <taxon>Phenylobacterium</taxon>
    </lineage>
</organism>
<protein>
    <submittedName>
        <fullName evidence="3">Uncharacterized protein</fullName>
    </submittedName>
</protein>
<evidence type="ECO:0000256" key="1">
    <source>
        <dbReference type="SAM" id="MobiDB-lite"/>
    </source>
</evidence>
<keyword evidence="2" id="KW-0812">Transmembrane</keyword>
<keyword evidence="2" id="KW-0472">Membrane</keyword>
<gene>
    <name evidence="3" type="ORF">JKL49_03295</name>
</gene>
<name>A0A974P545_9CAUL</name>
<feature type="region of interest" description="Disordered" evidence="1">
    <location>
        <begin position="127"/>
        <end position="184"/>
    </location>
</feature>
<proteinExistence type="predicted"/>
<reference evidence="3" key="1">
    <citation type="submission" date="2021-01" db="EMBL/GenBank/DDBJ databases">
        <title>Genome sequence of Phenylobacterium sp. 20VBR1 isolated from a valley glaceir, Ny-Alesund, Svalbard.</title>
        <authorList>
            <person name="Thomas F.A."/>
            <person name="Krishnan K.P."/>
            <person name="Sinha R.K."/>
        </authorList>
    </citation>
    <scope>NUCLEOTIDE SEQUENCE</scope>
    <source>
        <strain evidence="3">20VBR1</strain>
    </source>
</reference>
<keyword evidence="2" id="KW-1133">Transmembrane helix</keyword>